<feature type="transmembrane region" description="Helical" evidence="8">
    <location>
        <begin position="79"/>
        <end position="100"/>
    </location>
</feature>
<feature type="transmembrane region" description="Helical" evidence="8">
    <location>
        <begin position="41"/>
        <end position="67"/>
    </location>
</feature>
<evidence type="ECO:0000313" key="10">
    <source>
        <dbReference type="Proteomes" id="UP001222800"/>
    </source>
</evidence>
<evidence type="ECO:0000256" key="4">
    <source>
        <dbReference type="ARBA" id="ARBA00022692"/>
    </source>
</evidence>
<keyword evidence="1" id="KW-1003">Cell membrane</keyword>
<evidence type="ECO:0000256" key="7">
    <source>
        <dbReference type="ARBA" id="ARBA00023136"/>
    </source>
</evidence>
<evidence type="ECO:0000256" key="1">
    <source>
        <dbReference type="ARBA" id="ARBA00022475"/>
    </source>
</evidence>
<organism evidence="9 10">
    <name type="scientific">Tepidibacter hydrothermalis</name>
    <dbReference type="NCBI Taxonomy" id="3036126"/>
    <lineage>
        <taxon>Bacteria</taxon>
        <taxon>Bacillati</taxon>
        <taxon>Bacillota</taxon>
        <taxon>Clostridia</taxon>
        <taxon>Peptostreptococcales</taxon>
        <taxon>Peptostreptococcaceae</taxon>
        <taxon>Tepidibacter</taxon>
    </lineage>
</organism>
<feature type="transmembrane region" description="Helical" evidence="8">
    <location>
        <begin position="106"/>
        <end position="125"/>
    </location>
</feature>
<keyword evidence="10" id="KW-1185">Reference proteome</keyword>
<name>A0ABY8E9F0_9FIRM</name>
<keyword evidence="2" id="KW-0673">Quorum sensing</keyword>
<dbReference type="EMBL" id="CP120733">
    <property type="protein sequence ID" value="WFD09530.1"/>
    <property type="molecule type" value="Genomic_DNA"/>
</dbReference>
<keyword evidence="5" id="KW-0378">Hydrolase</keyword>
<keyword evidence="4 8" id="KW-0812">Transmembrane</keyword>
<dbReference type="RefSeq" id="WP_277731459.1">
    <property type="nucleotide sequence ID" value="NZ_CP120733.1"/>
</dbReference>
<dbReference type="InterPro" id="IPR006741">
    <property type="entry name" value="AgrB"/>
</dbReference>
<evidence type="ECO:0000313" key="9">
    <source>
        <dbReference type="EMBL" id="WFD09530.1"/>
    </source>
</evidence>
<keyword evidence="7 8" id="KW-0472">Membrane</keyword>
<evidence type="ECO:0000256" key="3">
    <source>
        <dbReference type="ARBA" id="ARBA00022670"/>
    </source>
</evidence>
<feature type="transmembrane region" description="Helical" evidence="8">
    <location>
        <begin position="146"/>
        <end position="163"/>
    </location>
</feature>
<feature type="transmembrane region" description="Helical" evidence="8">
    <location>
        <begin position="169"/>
        <end position="188"/>
    </location>
</feature>
<keyword evidence="3" id="KW-0645">Protease</keyword>
<keyword evidence="6 8" id="KW-1133">Transmembrane helix</keyword>
<sequence length="207" mass="23885">MIENISNKISCYFQDQLNVDEDDREVIEYGLFVIIGDIFKFITLAILGLIFGVLKYALIICITFGFFRKFSGGVHATTYKACMTISMILFIGSSLVIDLIKDKLNCYNFTVVIGLIVMYSIYMIIRFVPQDTPNRPIINELEKNKFKKITMILFIVYTMLMLISRCFNIGYEVILSSFMGVFIQMILLHPMSYRIVDKFDNILQGGF</sequence>
<evidence type="ECO:0000256" key="2">
    <source>
        <dbReference type="ARBA" id="ARBA00022654"/>
    </source>
</evidence>
<gene>
    <name evidence="9" type="ORF">P4S50_14210</name>
</gene>
<evidence type="ECO:0000256" key="8">
    <source>
        <dbReference type="SAM" id="Phobius"/>
    </source>
</evidence>
<dbReference type="SMART" id="SM00793">
    <property type="entry name" value="AgrB"/>
    <property type="match status" value="1"/>
</dbReference>
<accession>A0ABY8E9F0</accession>
<evidence type="ECO:0000256" key="6">
    <source>
        <dbReference type="ARBA" id="ARBA00022989"/>
    </source>
</evidence>
<evidence type="ECO:0000256" key="5">
    <source>
        <dbReference type="ARBA" id="ARBA00022801"/>
    </source>
</evidence>
<dbReference type="Pfam" id="PF04647">
    <property type="entry name" value="AgrB"/>
    <property type="match status" value="1"/>
</dbReference>
<reference evidence="9 10" key="1">
    <citation type="submission" date="2023-03" db="EMBL/GenBank/DDBJ databases">
        <title>Complete genome sequence of Tepidibacter sp. SWIR-1, isolated from a deep-sea hydrothermal vent.</title>
        <authorList>
            <person name="Li X."/>
        </authorList>
    </citation>
    <scope>NUCLEOTIDE SEQUENCE [LARGE SCALE GENOMIC DNA]</scope>
    <source>
        <strain evidence="9 10">SWIR-1</strain>
    </source>
</reference>
<proteinExistence type="predicted"/>
<protein>
    <submittedName>
        <fullName evidence="9">Accessory gene regulator B family protein</fullName>
    </submittedName>
</protein>
<dbReference type="Proteomes" id="UP001222800">
    <property type="component" value="Chromosome"/>
</dbReference>